<feature type="region of interest" description="Disordered" evidence="1">
    <location>
        <begin position="385"/>
        <end position="547"/>
    </location>
</feature>
<evidence type="ECO:0000256" key="2">
    <source>
        <dbReference type="SAM" id="Phobius"/>
    </source>
</evidence>
<evidence type="ECO:0000256" key="1">
    <source>
        <dbReference type="SAM" id="MobiDB-lite"/>
    </source>
</evidence>
<feature type="transmembrane region" description="Helical" evidence="2">
    <location>
        <begin position="183"/>
        <end position="209"/>
    </location>
</feature>
<reference evidence="4" key="2">
    <citation type="submission" date="2020-10" db="UniProtKB">
        <authorList>
            <consortium name="WormBaseParasite"/>
        </authorList>
    </citation>
    <scope>IDENTIFICATION</scope>
</reference>
<dbReference type="PANTHER" id="PTHR36694">
    <property type="entry name" value="PASIFLORA 1, ISOFORM A-RELATED"/>
    <property type="match status" value="1"/>
</dbReference>
<feature type="region of interest" description="Disordered" evidence="1">
    <location>
        <begin position="234"/>
        <end position="256"/>
    </location>
</feature>
<feature type="compositionally biased region" description="Basic and acidic residues" evidence="1">
    <location>
        <begin position="429"/>
        <end position="452"/>
    </location>
</feature>
<feature type="compositionally biased region" description="Pro residues" evidence="1">
    <location>
        <begin position="241"/>
        <end position="252"/>
    </location>
</feature>
<keyword evidence="2" id="KW-0812">Transmembrane</keyword>
<reference evidence="3" key="1">
    <citation type="journal article" date="2013" name="Genetics">
        <title>The draft genome and transcriptome of Panagrellus redivivus are shaped by the harsh demands of a free-living lifestyle.</title>
        <authorList>
            <person name="Srinivasan J."/>
            <person name="Dillman A.R."/>
            <person name="Macchietto M.G."/>
            <person name="Heikkinen L."/>
            <person name="Lakso M."/>
            <person name="Fracchia K.M."/>
            <person name="Antoshechkin I."/>
            <person name="Mortazavi A."/>
            <person name="Wong G."/>
            <person name="Sternberg P.W."/>
        </authorList>
    </citation>
    <scope>NUCLEOTIDE SEQUENCE [LARGE SCALE GENOMIC DNA]</scope>
    <source>
        <strain evidence="3">MT8872</strain>
    </source>
</reference>
<feature type="compositionally biased region" description="Basic residues" evidence="1">
    <location>
        <begin position="400"/>
        <end position="410"/>
    </location>
</feature>
<dbReference type="Proteomes" id="UP000492821">
    <property type="component" value="Unassembled WGS sequence"/>
</dbReference>
<feature type="region of interest" description="Disordered" evidence="1">
    <location>
        <begin position="269"/>
        <end position="288"/>
    </location>
</feature>
<feature type="transmembrane region" description="Helical" evidence="2">
    <location>
        <begin position="152"/>
        <end position="177"/>
    </location>
</feature>
<sequence>MPASPLASGQLFTHSHNWPCSDGNGACWHSASMSQWHNQICNASITVPVSELRRPGHPISFKLFAIIQLSIFGWQMAAIKYERDRAANTLLPNYNTYGRYDIPSYYESYWQSPEERYYTGLFVIQVLCLIVSFFLLFASVALIYGVHIYSRFLIWPWFPCMIGSILTSTAYCVMWWSGDVRDYWLVLTILEIFGVFVNVYMMVVVIVFYQRMNRDIEYYEGKRTKSTRKYDRFNTVDASPPLEPDNNLPPRPQTEAGFRNQWDEHERWYPDSKYPPPPPDPYFEPNVLPYPGYSAGTMSKRRYDNDFPPDLDPPLGDTGPDLHHAQSVPSLFDDFRDVPRRSSQRRRSSRRHRSCHCGHDRRSKSRHRSRSRCRHCDCSEAASSEFSVEVPSESTESRCHHSRRHRHRRHRDDEDSDASTSHCSCQRRSKGESRRGPRQVKQRDRDSREMRHSGTQADPDLLASSEPTTPFANPAGGFTIPQHIVIPPADPGLDADGNAQPRKYHINSEITISYDPKQQQAPSPKPEVRNQGPTPRRNQPVSITSNV</sequence>
<accession>A0A7E4WDG8</accession>
<evidence type="ECO:0000313" key="4">
    <source>
        <dbReference type="WBParaSite" id="Pan_g994.t3"/>
    </source>
</evidence>
<organism evidence="3 4">
    <name type="scientific">Panagrellus redivivus</name>
    <name type="common">Microworm</name>
    <dbReference type="NCBI Taxonomy" id="6233"/>
    <lineage>
        <taxon>Eukaryota</taxon>
        <taxon>Metazoa</taxon>
        <taxon>Ecdysozoa</taxon>
        <taxon>Nematoda</taxon>
        <taxon>Chromadorea</taxon>
        <taxon>Rhabditida</taxon>
        <taxon>Tylenchina</taxon>
        <taxon>Panagrolaimomorpha</taxon>
        <taxon>Panagrolaimoidea</taxon>
        <taxon>Panagrolaimidae</taxon>
        <taxon>Panagrellus</taxon>
    </lineage>
</organism>
<keyword evidence="2" id="KW-0472">Membrane</keyword>
<feature type="compositionally biased region" description="Low complexity" evidence="1">
    <location>
        <begin position="385"/>
        <end position="394"/>
    </location>
</feature>
<proteinExistence type="predicted"/>
<feature type="compositionally biased region" description="Basic residues" evidence="1">
    <location>
        <begin position="342"/>
        <end position="369"/>
    </location>
</feature>
<feature type="transmembrane region" description="Helical" evidence="2">
    <location>
        <begin position="117"/>
        <end position="145"/>
    </location>
</feature>
<keyword evidence="2" id="KW-1133">Transmembrane helix</keyword>
<keyword evidence="3" id="KW-1185">Reference proteome</keyword>
<protein>
    <submittedName>
        <fullName evidence="4">MARVEL domain-containing protein</fullName>
    </submittedName>
</protein>
<dbReference type="WBParaSite" id="Pan_g994.t3">
    <property type="protein sequence ID" value="Pan_g994.t3"/>
    <property type="gene ID" value="Pan_g994"/>
</dbReference>
<feature type="compositionally biased region" description="Polar residues" evidence="1">
    <location>
        <begin position="508"/>
        <end position="522"/>
    </location>
</feature>
<feature type="compositionally biased region" description="Pro residues" evidence="1">
    <location>
        <begin position="273"/>
        <end position="282"/>
    </location>
</feature>
<dbReference type="AlphaFoldDB" id="A0A7E4WDG8"/>
<feature type="region of interest" description="Disordered" evidence="1">
    <location>
        <begin position="299"/>
        <end position="369"/>
    </location>
</feature>
<feature type="compositionally biased region" description="Polar residues" evidence="1">
    <location>
        <begin position="531"/>
        <end position="547"/>
    </location>
</feature>
<name>A0A7E4WDG8_PANRE</name>
<dbReference type="PANTHER" id="PTHR36694:SF11">
    <property type="entry name" value="LP21121P-RELATED"/>
    <property type="match status" value="1"/>
</dbReference>
<evidence type="ECO:0000313" key="3">
    <source>
        <dbReference type="Proteomes" id="UP000492821"/>
    </source>
</evidence>